<dbReference type="InterPro" id="IPR049625">
    <property type="entry name" value="Glyco_transf_61_cat"/>
</dbReference>
<dbReference type="RefSeq" id="YP_009791359.1">
    <property type="nucleotide sequence ID" value="NC_047838.1"/>
</dbReference>
<dbReference type="KEGG" id="vg:54981540"/>
<organism evidence="2 3">
    <name type="scientific">Synechococcus phage Bellamy</name>
    <dbReference type="NCBI Taxonomy" id="2023996"/>
    <lineage>
        <taxon>Viruses</taxon>
        <taxon>Duplodnaviria</taxon>
        <taxon>Heunggongvirae</taxon>
        <taxon>Uroviricota</taxon>
        <taxon>Caudoviricetes</taxon>
        <taxon>Pantevenvirales</taxon>
        <taxon>Kyanoviridae</taxon>
        <taxon>Bellamyvirus</taxon>
        <taxon>Bellamyvirus bellamy</taxon>
    </lineage>
</organism>
<feature type="domain" description="Glycosyltransferase 61 catalytic" evidence="1">
    <location>
        <begin position="110"/>
        <end position="298"/>
    </location>
</feature>
<gene>
    <name evidence="2" type="primary">210</name>
    <name evidence="2" type="ORF">PBI_BELLAMY_210</name>
</gene>
<dbReference type="EMBL" id="MF351863">
    <property type="protein sequence ID" value="ASR76246.1"/>
    <property type="molecule type" value="Genomic_DNA"/>
</dbReference>
<dbReference type="Proteomes" id="UP000221247">
    <property type="component" value="Segment"/>
</dbReference>
<evidence type="ECO:0000313" key="3">
    <source>
        <dbReference type="Proteomes" id="UP000221247"/>
    </source>
</evidence>
<protein>
    <recommendedName>
        <fullName evidence="1">Glycosyltransferase 61 catalytic domain-containing protein</fullName>
    </recommendedName>
</protein>
<dbReference type="GeneID" id="54981540"/>
<reference evidence="2 3" key="1">
    <citation type="submission" date="2017-06" db="EMBL/GenBank/DDBJ databases">
        <authorList>
            <person name="Kim H.J."/>
            <person name="Triplett B.A."/>
        </authorList>
    </citation>
    <scope>NUCLEOTIDE SEQUENCE [LARGE SCALE GENOMIC DNA]</scope>
</reference>
<name>A0A222YXN6_9CAUD</name>
<dbReference type="GO" id="GO:0016757">
    <property type="term" value="F:glycosyltransferase activity"/>
    <property type="evidence" value="ECO:0007669"/>
    <property type="project" value="InterPro"/>
</dbReference>
<dbReference type="Pfam" id="PF04577">
    <property type="entry name" value="Glyco_transf_61"/>
    <property type="match status" value="1"/>
</dbReference>
<proteinExistence type="predicted"/>
<keyword evidence="3" id="KW-1185">Reference proteome</keyword>
<sequence>MTTIKISSQIRYWDQSPTRRITPTDRNGRTIEVAYFHLAQFTGYSKHYPLPLLYSYKNKKLSLPLREKFMSLDRGTVYEASDMFFEDELPEVQKTVDIPVFYFVYNMANYYHFIYDTLPYLYSYFNEKKIHPDMKLLVSPPEGQDDLYPFVWDSLNMLGITKDDVVFLDPEVMYNRVCVSSSLTHNGLSNCPPHDGVFEILNSLKSDYIGPEKIYISRRTWVHNKKDNIGTDYTERRRCVNEDQMAQIFKLYGFKEIFCENLTMEEKIGMFRTAKYVAGPIGGGMCNLIFSPSETKVMSINSPTFMDVNLRFAYSMVHTDLFNFEHTEFVDRQEESVESEGSLSITGGLNSPWQVDLNKLSKILDKWIQS</sequence>
<evidence type="ECO:0000313" key="2">
    <source>
        <dbReference type="EMBL" id="ASR76246.1"/>
    </source>
</evidence>
<accession>A0A222YXN6</accession>
<evidence type="ECO:0000259" key="1">
    <source>
        <dbReference type="Pfam" id="PF04577"/>
    </source>
</evidence>